<dbReference type="AlphaFoldDB" id="A0A095SLX5"/>
<dbReference type="Pfam" id="PF12804">
    <property type="entry name" value="NTP_transf_3"/>
    <property type="match status" value="1"/>
</dbReference>
<feature type="domain" description="MobA-like NTP transferase" evidence="9">
    <location>
        <begin position="7"/>
        <end position="155"/>
    </location>
</feature>
<feature type="binding site" evidence="8">
    <location>
        <position position="97"/>
    </location>
    <ligand>
        <name>GTP</name>
        <dbReference type="ChEBI" id="CHEBI:37565"/>
    </ligand>
</feature>
<dbReference type="InterPro" id="IPR013482">
    <property type="entry name" value="Molybde_CF_guanTrfase"/>
</dbReference>
<reference evidence="10 11" key="1">
    <citation type="submission" date="2012-09" db="EMBL/GenBank/DDBJ databases">
        <title>Genome Sequence of alkane-degrading Bacterium Alcanivorax sp. 19-m-6.</title>
        <authorList>
            <person name="Lai Q."/>
            <person name="Shao Z."/>
        </authorList>
    </citation>
    <scope>NUCLEOTIDE SEQUENCE [LARGE SCALE GENOMIC DNA]</scope>
    <source>
        <strain evidence="10 11">19-m-6</strain>
    </source>
</reference>
<evidence type="ECO:0000256" key="7">
    <source>
        <dbReference type="ARBA" id="ARBA00023150"/>
    </source>
</evidence>
<evidence type="ECO:0000313" key="11">
    <source>
        <dbReference type="Proteomes" id="UP000029444"/>
    </source>
</evidence>
<comment type="catalytic activity">
    <reaction evidence="8">
        <text>Mo-molybdopterin + GTP + H(+) = Mo-molybdopterin guanine dinucleotide + diphosphate</text>
        <dbReference type="Rhea" id="RHEA:34243"/>
        <dbReference type="ChEBI" id="CHEBI:15378"/>
        <dbReference type="ChEBI" id="CHEBI:33019"/>
        <dbReference type="ChEBI" id="CHEBI:37565"/>
        <dbReference type="ChEBI" id="CHEBI:71302"/>
        <dbReference type="ChEBI" id="CHEBI:71310"/>
        <dbReference type="EC" id="2.7.7.77"/>
    </reaction>
</comment>
<comment type="cofactor">
    <cofactor evidence="8">
        <name>Mg(2+)</name>
        <dbReference type="ChEBI" id="CHEBI:18420"/>
    </cofactor>
</comment>
<feature type="binding site" evidence="8">
    <location>
        <position position="22"/>
    </location>
    <ligand>
        <name>GTP</name>
        <dbReference type="ChEBI" id="CHEBI:37565"/>
    </ligand>
</feature>
<dbReference type="Gene3D" id="3.90.550.10">
    <property type="entry name" value="Spore Coat Polysaccharide Biosynthesis Protein SpsA, Chain A"/>
    <property type="match status" value="1"/>
</dbReference>
<comment type="similarity">
    <text evidence="8">Belongs to the MobA family.</text>
</comment>
<dbReference type="GO" id="GO:0046872">
    <property type="term" value="F:metal ion binding"/>
    <property type="evidence" value="ECO:0007669"/>
    <property type="project" value="UniProtKB-KW"/>
</dbReference>
<dbReference type="PANTHER" id="PTHR19136:SF81">
    <property type="entry name" value="MOLYBDENUM COFACTOR GUANYLYLTRANSFERASE"/>
    <property type="match status" value="1"/>
</dbReference>
<dbReference type="NCBIfam" id="TIGR02665">
    <property type="entry name" value="molyb_mobA"/>
    <property type="match status" value="1"/>
</dbReference>
<evidence type="ECO:0000313" key="10">
    <source>
        <dbReference type="EMBL" id="KGD65626.1"/>
    </source>
</evidence>
<gene>
    <name evidence="8" type="primary">mobA</name>
    <name evidence="10" type="ORF">Y5S_00850</name>
</gene>
<keyword evidence="3 8" id="KW-0479">Metal-binding</keyword>
<dbReference type="EC" id="2.7.7.77" evidence="8"/>
<dbReference type="Proteomes" id="UP000029444">
    <property type="component" value="Unassembled WGS sequence"/>
</dbReference>
<dbReference type="HAMAP" id="MF_00316">
    <property type="entry name" value="MobA"/>
    <property type="match status" value="1"/>
</dbReference>
<comment type="subcellular location">
    <subcellularLocation>
        <location evidence="8">Cytoplasm</location>
    </subcellularLocation>
</comment>
<comment type="function">
    <text evidence="8">Transfers a GMP moiety from GTP to Mo-molybdopterin (Mo-MPT) cofactor (Moco or molybdenum cofactor) to form Mo-molybdopterin guanine dinucleotide (Mo-MGD) cofactor.</text>
</comment>
<dbReference type="PANTHER" id="PTHR19136">
    <property type="entry name" value="MOLYBDENUM COFACTOR GUANYLYLTRANSFERASE"/>
    <property type="match status" value="1"/>
</dbReference>
<evidence type="ECO:0000256" key="4">
    <source>
        <dbReference type="ARBA" id="ARBA00022741"/>
    </source>
</evidence>
<feature type="binding site" evidence="8">
    <location>
        <position position="97"/>
    </location>
    <ligand>
        <name>Mg(2+)</name>
        <dbReference type="ChEBI" id="CHEBI:18420"/>
    </ligand>
</feature>
<keyword evidence="11" id="KW-1185">Reference proteome</keyword>
<dbReference type="CDD" id="cd02503">
    <property type="entry name" value="MobA"/>
    <property type="match status" value="1"/>
</dbReference>
<dbReference type="EMBL" id="ARXV01000003">
    <property type="protein sequence ID" value="KGD65626.1"/>
    <property type="molecule type" value="Genomic_DNA"/>
</dbReference>
<keyword evidence="2 8" id="KW-0808">Transferase</keyword>
<keyword evidence="4 8" id="KW-0547">Nucleotide-binding</keyword>
<dbReference type="GO" id="GO:1902758">
    <property type="term" value="P:bis(molybdopterin guanine dinucleotide)molybdenum biosynthetic process"/>
    <property type="evidence" value="ECO:0007669"/>
    <property type="project" value="TreeGrafter"/>
</dbReference>
<evidence type="ECO:0000256" key="1">
    <source>
        <dbReference type="ARBA" id="ARBA00022490"/>
    </source>
</evidence>
<feature type="binding site" evidence="8">
    <location>
        <begin position="9"/>
        <end position="11"/>
    </location>
    <ligand>
        <name>GTP</name>
        <dbReference type="ChEBI" id="CHEBI:37565"/>
    </ligand>
</feature>
<comment type="caution">
    <text evidence="10">The sequence shown here is derived from an EMBL/GenBank/DDBJ whole genome shotgun (WGS) entry which is preliminary data.</text>
</comment>
<name>A0A095SLX5_9GAMM</name>
<dbReference type="GO" id="GO:0005525">
    <property type="term" value="F:GTP binding"/>
    <property type="evidence" value="ECO:0007669"/>
    <property type="project" value="UniProtKB-UniRule"/>
</dbReference>
<accession>A0A095SLX5</accession>
<organism evidence="10 11">
    <name type="scientific">Alcanivorax nanhaiticus</name>
    <dbReference type="NCBI Taxonomy" id="1177154"/>
    <lineage>
        <taxon>Bacteria</taxon>
        <taxon>Pseudomonadati</taxon>
        <taxon>Pseudomonadota</taxon>
        <taxon>Gammaproteobacteria</taxon>
        <taxon>Oceanospirillales</taxon>
        <taxon>Alcanivoracaceae</taxon>
        <taxon>Alcanivorax</taxon>
    </lineage>
</organism>
<keyword evidence="1 8" id="KW-0963">Cytoplasm</keyword>
<comment type="caution">
    <text evidence="8">Lacks conserved residue(s) required for the propagation of feature annotation.</text>
</comment>
<proteinExistence type="inferred from homology"/>
<protein>
    <recommendedName>
        <fullName evidence="8">Molybdenum cofactor guanylyltransferase</fullName>
        <shortName evidence="8">MoCo guanylyltransferase</shortName>
        <ecNumber evidence="8">2.7.7.77</ecNumber>
    </recommendedName>
    <alternativeName>
        <fullName evidence="8">GTP:molybdopterin guanylyltransferase</fullName>
    </alternativeName>
    <alternativeName>
        <fullName evidence="8">Mo-MPT guanylyltransferase</fullName>
    </alternativeName>
    <alternativeName>
        <fullName evidence="8">Molybdopterin guanylyltransferase</fullName>
    </alternativeName>
    <alternativeName>
        <fullName evidence="8">Molybdopterin-guanine dinucleotide synthase</fullName>
        <shortName evidence="8">MGD synthase</shortName>
    </alternativeName>
</protein>
<sequence>MNDYTLIILAGGKGSRMGGADKGLIPLNGKPLIAHLVEHLQPRPERIVISANRNQEIYRRWADQVVNDQRPDYPGPMAGLEAALSAASGLCVCLPCDLVQPPASLISDLLHKSATEHVAVARDPIRRQPLCLALHAEQWRDKLGHYLNDGGRSAYGWLEQVPVQEVAVATPIQNLNHAEHLASDA</sequence>
<evidence type="ECO:0000256" key="3">
    <source>
        <dbReference type="ARBA" id="ARBA00022723"/>
    </source>
</evidence>
<comment type="domain">
    <text evidence="8">The N-terminal domain determines nucleotide recognition and specific binding, while the C-terminal domain determines the specific binding to the target protein.</text>
</comment>
<keyword evidence="6 8" id="KW-0342">GTP-binding</keyword>
<dbReference type="eggNOG" id="COG0746">
    <property type="taxonomic scope" value="Bacteria"/>
</dbReference>
<evidence type="ECO:0000256" key="2">
    <source>
        <dbReference type="ARBA" id="ARBA00022679"/>
    </source>
</evidence>
<dbReference type="SUPFAM" id="SSF53448">
    <property type="entry name" value="Nucleotide-diphospho-sugar transferases"/>
    <property type="match status" value="1"/>
</dbReference>
<evidence type="ECO:0000256" key="6">
    <source>
        <dbReference type="ARBA" id="ARBA00023134"/>
    </source>
</evidence>
<evidence type="ECO:0000256" key="8">
    <source>
        <dbReference type="HAMAP-Rule" id="MF_00316"/>
    </source>
</evidence>
<dbReference type="GO" id="GO:0005737">
    <property type="term" value="C:cytoplasm"/>
    <property type="evidence" value="ECO:0007669"/>
    <property type="project" value="UniProtKB-SubCell"/>
</dbReference>
<comment type="subunit">
    <text evidence="8">Monomer.</text>
</comment>
<keyword evidence="5 8" id="KW-0460">Magnesium</keyword>
<feature type="binding site" evidence="8">
    <location>
        <position position="68"/>
    </location>
    <ligand>
        <name>GTP</name>
        <dbReference type="ChEBI" id="CHEBI:37565"/>
    </ligand>
</feature>
<dbReference type="PATRIC" id="fig|1177154.3.peg.857"/>
<dbReference type="InterPro" id="IPR025877">
    <property type="entry name" value="MobA-like_NTP_Trfase"/>
</dbReference>
<evidence type="ECO:0000259" key="9">
    <source>
        <dbReference type="Pfam" id="PF12804"/>
    </source>
</evidence>
<dbReference type="InterPro" id="IPR029044">
    <property type="entry name" value="Nucleotide-diphossugar_trans"/>
</dbReference>
<dbReference type="OrthoDB" id="9788394at2"/>
<evidence type="ECO:0000256" key="5">
    <source>
        <dbReference type="ARBA" id="ARBA00022842"/>
    </source>
</evidence>
<dbReference type="STRING" id="1177154.Y5S_00850"/>
<dbReference type="RefSeq" id="WP_035230810.1">
    <property type="nucleotide sequence ID" value="NZ_ARXV01000003.1"/>
</dbReference>
<keyword evidence="7 8" id="KW-0501">Molybdenum cofactor biosynthesis</keyword>
<dbReference type="GO" id="GO:0061603">
    <property type="term" value="F:molybdenum cofactor guanylyltransferase activity"/>
    <property type="evidence" value="ECO:0007669"/>
    <property type="project" value="UniProtKB-EC"/>
</dbReference>